<dbReference type="InterPro" id="IPR013228">
    <property type="entry name" value="PE-PPE_C"/>
</dbReference>
<dbReference type="RefSeq" id="WP_081633271.1">
    <property type="nucleotide sequence ID" value="NZ_ANBS01000001.1"/>
</dbReference>
<proteinExistence type="predicted"/>
<organism evidence="4">
    <name type="scientific">Mycolicibacterium mucogenicum DSM 44124</name>
    <dbReference type="NCBI Taxonomy" id="1226753"/>
    <lineage>
        <taxon>Bacteria</taxon>
        <taxon>Bacillati</taxon>
        <taxon>Actinomycetota</taxon>
        <taxon>Actinomycetes</taxon>
        <taxon>Mycobacteriales</taxon>
        <taxon>Mycobacteriaceae</taxon>
        <taxon>Mycolicibacterium</taxon>
    </lineage>
</organism>
<evidence type="ECO:0000313" key="4">
    <source>
        <dbReference type="EMBL" id="TLH51409.1"/>
    </source>
</evidence>
<evidence type="ECO:0000313" key="5">
    <source>
        <dbReference type="Proteomes" id="UP000309231"/>
    </source>
</evidence>
<reference evidence="4" key="1">
    <citation type="submission" date="2018-01" db="EMBL/GenBank/DDBJ databases">
        <title>Comparative genomics of Mycobacterium mucogenicum and Mycobacterium neoaurum clade members emphasizing tRNA and non-coding RNA.</title>
        <authorList>
            <person name="Behra P.R.K."/>
            <person name="Pettersson B.M.F."/>
            <person name="Das S."/>
            <person name="Dasgupta S."/>
            <person name="Kirsebom L.A."/>
        </authorList>
    </citation>
    <scope>NUCLEOTIDE SEQUENCE</scope>
    <source>
        <strain evidence="4">DSM 44124</strain>
    </source>
</reference>
<name>A0A8H2PFA2_MYCMU</name>
<dbReference type="Pfam" id="PF08237">
    <property type="entry name" value="PE-PPE"/>
    <property type="match status" value="1"/>
</dbReference>
<feature type="domain" description="PE-PPE" evidence="2">
    <location>
        <begin position="118"/>
        <end position="295"/>
    </location>
</feature>
<dbReference type="EMBL" id="CP062008">
    <property type="protein sequence ID" value="QPG69958.1"/>
    <property type="molecule type" value="Genomic_DNA"/>
</dbReference>
<dbReference type="Proteomes" id="UP000309231">
    <property type="component" value="Chromosome"/>
</dbReference>
<feature type="region of interest" description="Disordered" evidence="1">
    <location>
        <begin position="343"/>
        <end position="392"/>
    </location>
</feature>
<evidence type="ECO:0000259" key="2">
    <source>
        <dbReference type="Pfam" id="PF08237"/>
    </source>
</evidence>
<keyword evidence="5" id="KW-1185">Reference proteome</keyword>
<protein>
    <submittedName>
        <fullName evidence="4">PE-PPE domain-containing protein</fullName>
    </submittedName>
</protein>
<evidence type="ECO:0000313" key="3">
    <source>
        <dbReference type="EMBL" id="QPG69958.1"/>
    </source>
</evidence>
<dbReference type="AlphaFoldDB" id="A0A8H2PFA2"/>
<feature type="region of interest" description="Disordered" evidence="1">
    <location>
        <begin position="297"/>
        <end position="319"/>
    </location>
</feature>
<accession>A0A8H2PFA2</accession>
<reference evidence="3 5" key="2">
    <citation type="journal article" date="2019" name="BMC Evol. Biol.">
        <title>Comparative genomics of Mycobacterium mucogenicum and Mycobacterium neoaurum clade members emphasizing tRNA and non-coding RNA.</title>
        <authorList>
            <person name="Behra P.R.K."/>
            <person name="Pettersson B.M.F."/>
            <person name="Das S."/>
            <person name="Dasgupta S."/>
            <person name="Kirsebom L.A."/>
        </authorList>
    </citation>
    <scope>NUCLEOTIDE SEQUENCE [LARGE SCALE GENOMIC DNA]</scope>
    <source>
        <strain evidence="3 5">DSM 44124</strain>
    </source>
</reference>
<sequence length="423" mass="43159">MAGKHRERKAARRWSRGASAVTLTAAGLATVCTTGSTRVPVIGAPVALAALITPANSTAQIFAGSEYYNRDWSQYGQPQVIPFLAGPQGIANAVSANADDPRGIVVLSSGWGAGQTGTALGILQDRNDPALDNVKLVVLDNNSNRAGGGFWTTYWFGAPFLLTSAAPTPNNTTVPVVDVAYEYNVNSDAPTYPINVLADANTMAAYLADYGAEAKAPVPDVALQPVAPGAQHYHYIVAPDGTIVDTVPVSGNITYVTFTSSGLPLLRPLRIIPGGNIIADPIEPTLKVLVDAGYKDNSPIPQDPGQTRPVGLVPSPTETATALGRLPGAVQEGAQTLAADAPAPLAATPSGPKPLAANTDTPPAKNLVDMTAGNKVVPGTGPSKLPTPGGFAKQATEAVTSTVSGLVSGLTGGLVKPKAPSSP</sequence>
<dbReference type="EMBL" id="POTL01000001">
    <property type="protein sequence ID" value="TLH51409.1"/>
    <property type="molecule type" value="Genomic_DNA"/>
</dbReference>
<gene>
    <name evidence="3" type="ORF">C1S78_002705</name>
    <name evidence="4" type="ORF">C1S78_02710</name>
</gene>
<dbReference type="KEGG" id="mmuc:C1S78_002705"/>
<dbReference type="GeneID" id="76723795"/>
<reference evidence="3 5" key="3">
    <citation type="journal article" date="2019" name="Sci. Rep.">
        <title>Insight into the biology of Mycobacterium mucogenicum and Mycobacterium neoaurum clade members.</title>
        <authorList>
            <person name="Behra P.R.K."/>
            <person name="Pettersson B.M.F."/>
            <person name="Ramesh M."/>
            <person name="Dasgupta S."/>
            <person name="Kirsebom L.A."/>
        </authorList>
    </citation>
    <scope>NUCLEOTIDE SEQUENCE [LARGE SCALE GENOMIC DNA]</scope>
    <source>
        <strain evidence="3 5">DSM 44124</strain>
    </source>
</reference>
<evidence type="ECO:0000256" key="1">
    <source>
        <dbReference type="SAM" id="MobiDB-lite"/>
    </source>
</evidence>